<dbReference type="Gene3D" id="1.10.720.30">
    <property type="entry name" value="SAP domain"/>
    <property type="match status" value="1"/>
</dbReference>
<dbReference type="PROSITE" id="PS50800">
    <property type="entry name" value="SAP"/>
    <property type="match status" value="1"/>
</dbReference>
<proteinExistence type="predicted"/>
<comment type="caution">
    <text evidence="2">The sequence shown here is derived from an EMBL/GenBank/DDBJ whole genome shotgun (WGS) entry which is preliminary data.</text>
</comment>
<dbReference type="Pfam" id="PF02037">
    <property type="entry name" value="SAP"/>
    <property type="match status" value="1"/>
</dbReference>
<dbReference type="RefSeq" id="WP_125551651.1">
    <property type="nucleotide sequence ID" value="NZ_JBHSSL010000027.1"/>
</dbReference>
<dbReference type="SUPFAM" id="SSF68906">
    <property type="entry name" value="SAP domain"/>
    <property type="match status" value="1"/>
</dbReference>
<dbReference type="EMBL" id="JBHSSL010000027">
    <property type="protein sequence ID" value="MFC6169896.1"/>
    <property type="molecule type" value="Genomic_DNA"/>
</dbReference>
<evidence type="ECO:0000259" key="1">
    <source>
        <dbReference type="PROSITE" id="PS50800"/>
    </source>
</evidence>
<dbReference type="Proteomes" id="UP001596289">
    <property type="component" value="Unassembled WGS sequence"/>
</dbReference>
<feature type="domain" description="SAP" evidence="1">
    <location>
        <begin position="57"/>
        <end position="91"/>
    </location>
</feature>
<reference evidence="3" key="1">
    <citation type="journal article" date="2019" name="Int. J. Syst. Evol. Microbiol.">
        <title>The Global Catalogue of Microorganisms (GCM) 10K type strain sequencing project: providing services to taxonomists for standard genome sequencing and annotation.</title>
        <authorList>
            <consortium name="The Broad Institute Genomics Platform"/>
            <consortium name="The Broad Institute Genome Sequencing Center for Infectious Disease"/>
            <person name="Wu L."/>
            <person name="Ma J."/>
        </authorList>
    </citation>
    <scope>NUCLEOTIDE SEQUENCE [LARGE SCALE GENOMIC DNA]</scope>
    <source>
        <strain evidence="3">CCM 8904</strain>
    </source>
</reference>
<protein>
    <submittedName>
        <fullName evidence="2">SAP domain-containing protein</fullName>
    </submittedName>
</protein>
<organism evidence="2 3">
    <name type="scientific">Loigolactobacillus jiayinensis</name>
    <dbReference type="NCBI Taxonomy" id="2486016"/>
    <lineage>
        <taxon>Bacteria</taxon>
        <taxon>Bacillati</taxon>
        <taxon>Bacillota</taxon>
        <taxon>Bacilli</taxon>
        <taxon>Lactobacillales</taxon>
        <taxon>Lactobacillaceae</taxon>
        <taxon>Loigolactobacillus</taxon>
    </lineage>
</organism>
<dbReference type="InterPro" id="IPR003034">
    <property type="entry name" value="SAP_dom"/>
</dbReference>
<dbReference type="InterPro" id="IPR036361">
    <property type="entry name" value="SAP_dom_sf"/>
</dbReference>
<evidence type="ECO:0000313" key="2">
    <source>
        <dbReference type="EMBL" id="MFC6169896.1"/>
    </source>
</evidence>
<name>A0ABW1RCP9_9LACO</name>
<gene>
    <name evidence="2" type="ORF">ACFQGP_04790</name>
</gene>
<evidence type="ECO:0000313" key="3">
    <source>
        <dbReference type="Proteomes" id="UP001596289"/>
    </source>
</evidence>
<accession>A0ABW1RCP9</accession>
<sequence>MTTIKILALALAADQPNTFTLTQSFWQHRYRVQTQGWLAKFEQAGLLQQATAPMLSLQQKTVAQLKQLLRTYHLKVSGRKVDLLNRLQTELTAAELVRQCPQQFYRLTPAGIELVQQHRSVQWLHDYYVAGIIDFTAAKRTQLPTDLTLDATLAWLLDAAQVQAQQQSNWPQIYYVAHIRFQIAWQRQHVGTALNALLDCIYLKLAGVTQVEKATRATLDWQTTAYKVEPFYNYILQQIMHDYHMTTDDISSAFAQRCQHLAVPHKLFSDSEMQQLLLWALTGQDQLSQQLYQTKKARYEGAVS</sequence>
<keyword evidence="3" id="KW-1185">Reference proteome</keyword>